<dbReference type="CDD" id="cd04301">
    <property type="entry name" value="NAT_SF"/>
    <property type="match status" value="1"/>
</dbReference>
<organism evidence="2 3">
    <name type="scientific">Thermosediminibacter litoriperuensis</name>
    <dbReference type="NCBI Taxonomy" id="291989"/>
    <lineage>
        <taxon>Bacteria</taxon>
        <taxon>Bacillati</taxon>
        <taxon>Bacillota</taxon>
        <taxon>Clostridia</taxon>
        <taxon>Thermosediminibacterales</taxon>
        <taxon>Thermosediminibacteraceae</taxon>
        <taxon>Thermosediminibacter</taxon>
    </lineage>
</organism>
<sequence length="175" mass="20389">MAINPSLRIAKEDDFDFVFQLNKANFKDFVDEIRGWNDEIEREDLKQSFRPEKDYIITDNGKSIGYLSVDFNQKFIYVRHIEVLPSYKRRGIGTSIFNQLKEKGLPIVLEVTKTNTPAYKFYEKLGFEVLEEKNIKKKGVRGEIEIKKVKMKLSPSYRAGLDNKLAKTDIISLQT</sequence>
<dbReference type="Pfam" id="PF00583">
    <property type="entry name" value="Acetyltransf_1"/>
    <property type="match status" value="1"/>
</dbReference>
<dbReference type="EMBL" id="VNHO01000067">
    <property type="protein sequence ID" value="TYP46572.1"/>
    <property type="molecule type" value="Genomic_DNA"/>
</dbReference>
<dbReference type="AlphaFoldDB" id="A0A5S5AC50"/>
<comment type="caution">
    <text evidence="2">The sequence shown here is derived from an EMBL/GenBank/DDBJ whole genome shotgun (WGS) entry which is preliminary data.</text>
</comment>
<evidence type="ECO:0000313" key="2">
    <source>
        <dbReference type="EMBL" id="TYP46572.1"/>
    </source>
</evidence>
<reference evidence="2 3" key="1">
    <citation type="submission" date="2019-07" db="EMBL/GenBank/DDBJ databases">
        <title>Genomic Encyclopedia of Type Strains, Phase I: the one thousand microbial genomes (KMG-I) project.</title>
        <authorList>
            <person name="Kyrpides N."/>
        </authorList>
    </citation>
    <scope>NUCLEOTIDE SEQUENCE [LARGE SCALE GENOMIC DNA]</scope>
    <source>
        <strain evidence="2 3">DSM 16647</strain>
    </source>
</reference>
<dbReference type="Proteomes" id="UP000322294">
    <property type="component" value="Unassembled WGS sequence"/>
</dbReference>
<keyword evidence="3" id="KW-1185">Reference proteome</keyword>
<dbReference type="PROSITE" id="PS51186">
    <property type="entry name" value="GNAT"/>
    <property type="match status" value="1"/>
</dbReference>
<keyword evidence="2" id="KW-0689">Ribosomal protein</keyword>
<protein>
    <submittedName>
        <fullName evidence="2">Ribosomal protein S18 acetylase RimI-like enzyme</fullName>
    </submittedName>
</protein>
<dbReference type="SUPFAM" id="SSF55729">
    <property type="entry name" value="Acyl-CoA N-acyltransferases (Nat)"/>
    <property type="match status" value="1"/>
</dbReference>
<accession>A0A5S5AC50</accession>
<dbReference type="RefSeq" id="WP_170240389.1">
    <property type="nucleotide sequence ID" value="NZ_VNHO01000067.1"/>
</dbReference>
<dbReference type="Gene3D" id="3.40.630.30">
    <property type="match status" value="1"/>
</dbReference>
<evidence type="ECO:0000313" key="3">
    <source>
        <dbReference type="Proteomes" id="UP000322294"/>
    </source>
</evidence>
<feature type="domain" description="N-acetyltransferase" evidence="1">
    <location>
        <begin position="5"/>
        <end position="147"/>
    </location>
</feature>
<dbReference type="GO" id="GO:0005840">
    <property type="term" value="C:ribosome"/>
    <property type="evidence" value="ECO:0007669"/>
    <property type="project" value="UniProtKB-KW"/>
</dbReference>
<evidence type="ECO:0000259" key="1">
    <source>
        <dbReference type="PROSITE" id="PS51186"/>
    </source>
</evidence>
<keyword evidence="2" id="KW-0687">Ribonucleoprotein</keyword>
<name>A0A5S5AC50_9FIRM</name>
<proteinExistence type="predicted"/>
<dbReference type="GO" id="GO:0016747">
    <property type="term" value="F:acyltransferase activity, transferring groups other than amino-acyl groups"/>
    <property type="evidence" value="ECO:0007669"/>
    <property type="project" value="InterPro"/>
</dbReference>
<dbReference type="InterPro" id="IPR016181">
    <property type="entry name" value="Acyl_CoA_acyltransferase"/>
</dbReference>
<gene>
    <name evidence="2" type="ORF">LZ11_02516</name>
</gene>
<dbReference type="InterPro" id="IPR000182">
    <property type="entry name" value="GNAT_dom"/>
</dbReference>